<dbReference type="RefSeq" id="XP_026681902.1">
    <property type="nucleotide sequence ID" value="XM_026826101.1"/>
</dbReference>
<dbReference type="GO" id="GO:0007097">
    <property type="term" value="P:nuclear migration"/>
    <property type="evidence" value="ECO:0007669"/>
    <property type="project" value="TreeGrafter"/>
</dbReference>
<accession>A0A3Q0J095</accession>
<proteinExistence type="predicted"/>
<keyword evidence="5" id="KW-0472">Membrane</keyword>
<comment type="subcellular location">
    <subcellularLocation>
        <location evidence="1">Membrane</location>
    </subcellularLocation>
</comment>
<keyword evidence="6" id="KW-1185">Reference proteome</keyword>
<keyword evidence="4" id="KW-1133">Transmembrane helix</keyword>
<evidence type="ECO:0000313" key="7">
    <source>
        <dbReference type="RefSeq" id="XP_026681902.1"/>
    </source>
</evidence>
<evidence type="ECO:0000313" key="6">
    <source>
        <dbReference type="Proteomes" id="UP000079169"/>
    </source>
</evidence>
<evidence type="ECO:0000256" key="5">
    <source>
        <dbReference type="ARBA" id="ARBA00023136"/>
    </source>
</evidence>
<dbReference type="GeneID" id="113468858"/>
<evidence type="ECO:0000256" key="2">
    <source>
        <dbReference type="ARBA" id="ARBA00022692"/>
    </source>
</evidence>
<dbReference type="PaxDb" id="121845-A0A3Q0J095"/>
<evidence type="ECO:0000256" key="3">
    <source>
        <dbReference type="ARBA" id="ARBA00022737"/>
    </source>
</evidence>
<protein>
    <submittedName>
        <fullName evidence="7">Uncharacterized protein LOC113468858</fullName>
    </submittedName>
</protein>
<dbReference type="PANTHER" id="PTHR47535:SF1">
    <property type="entry name" value="NESPRIN-1"/>
    <property type="match status" value="1"/>
</dbReference>
<dbReference type="STRING" id="121845.A0A3Q0J095"/>
<dbReference type="InterPro" id="IPR052403">
    <property type="entry name" value="LINC-complex_assoc"/>
</dbReference>
<gene>
    <name evidence="7" type="primary">LOC113468858</name>
</gene>
<dbReference type="GO" id="GO:0005640">
    <property type="term" value="C:nuclear outer membrane"/>
    <property type="evidence" value="ECO:0007669"/>
    <property type="project" value="TreeGrafter"/>
</dbReference>
<dbReference type="AlphaFoldDB" id="A0A3Q0J095"/>
<dbReference type="GO" id="GO:0051015">
    <property type="term" value="F:actin filament binding"/>
    <property type="evidence" value="ECO:0007669"/>
    <property type="project" value="TreeGrafter"/>
</dbReference>
<dbReference type="GO" id="GO:0005737">
    <property type="term" value="C:cytoplasm"/>
    <property type="evidence" value="ECO:0007669"/>
    <property type="project" value="TreeGrafter"/>
</dbReference>
<keyword evidence="2" id="KW-0812">Transmembrane</keyword>
<dbReference type="PANTHER" id="PTHR47535">
    <property type="entry name" value="MUSCLE-SPECIFIC PROTEIN 300 KDA, ISOFORM G"/>
    <property type="match status" value="1"/>
</dbReference>
<dbReference type="GO" id="GO:0034993">
    <property type="term" value="C:meiotic nuclear membrane microtubule tethering complex"/>
    <property type="evidence" value="ECO:0007669"/>
    <property type="project" value="TreeGrafter"/>
</dbReference>
<evidence type="ECO:0000256" key="4">
    <source>
        <dbReference type="ARBA" id="ARBA00022989"/>
    </source>
</evidence>
<name>A0A3Q0J095_DIACI</name>
<evidence type="ECO:0000256" key="1">
    <source>
        <dbReference type="ARBA" id="ARBA00004370"/>
    </source>
</evidence>
<organism evidence="6 7">
    <name type="scientific">Diaphorina citri</name>
    <name type="common">Asian citrus psyllid</name>
    <dbReference type="NCBI Taxonomy" id="121845"/>
    <lineage>
        <taxon>Eukaryota</taxon>
        <taxon>Metazoa</taxon>
        <taxon>Ecdysozoa</taxon>
        <taxon>Arthropoda</taxon>
        <taxon>Hexapoda</taxon>
        <taxon>Insecta</taxon>
        <taxon>Pterygota</taxon>
        <taxon>Neoptera</taxon>
        <taxon>Paraneoptera</taxon>
        <taxon>Hemiptera</taxon>
        <taxon>Sternorrhyncha</taxon>
        <taxon>Psylloidea</taxon>
        <taxon>Psyllidae</taxon>
        <taxon>Diaphorininae</taxon>
        <taxon>Diaphorina</taxon>
    </lineage>
</organism>
<dbReference type="Proteomes" id="UP000079169">
    <property type="component" value="Unplaced"/>
</dbReference>
<keyword evidence="3" id="KW-0677">Repeat</keyword>
<dbReference type="KEGG" id="dci:113468858"/>
<sequence>MENSGLLKKDVDVLGQKLDNVKNTLTQLTDLAENVGVKKLPKQEQEDVLRGIKEEMFKIEALPSQSERLSHLRQQLVEAGGQESHYIIGWEKLFCDISARYRDISRSLIEEQDKAVVEALWNEYIAQVKDFLGQELPEHYEDAVQNNNMCQVHETLLRTHKAELEQAGVYRNVYNLSDTFLETLNLLVNRHVEVKNRIKQWDSYKQYRLDFLKFLRDVDLELNKLTTQQVHITTLPGNIIALQDLSHKLTTGQQTLDTLNNFKSTLPVSAECAVLTQRLENVSASMQTWLTLLIRLSKQIKLYQEKCTLLQHKYDQLDKKVHAMKDGKKPHARTMKDIQELEVRQLSLTPLTL</sequence>
<reference evidence="7" key="1">
    <citation type="submission" date="2025-08" db="UniProtKB">
        <authorList>
            <consortium name="RefSeq"/>
        </authorList>
    </citation>
    <scope>IDENTIFICATION</scope>
</reference>